<organism evidence="1 2">
    <name type="scientific">Ceriporiopsis subvermispora (strain B)</name>
    <name type="common">White-rot fungus</name>
    <name type="synonym">Gelatoporia subvermispora</name>
    <dbReference type="NCBI Taxonomy" id="914234"/>
    <lineage>
        <taxon>Eukaryota</taxon>
        <taxon>Fungi</taxon>
        <taxon>Dikarya</taxon>
        <taxon>Basidiomycota</taxon>
        <taxon>Agaricomycotina</taxon>
        <taxon>Agaricomycetes</taxon>
        <taxon>Polyporales</taxon>
        <taxon>Gelatoporiaceae</taxon>
        <taxon>Gelatoporia</taxon>
    </lineage>
</organism>
<dbReference type="HOGENOM" id="CLU_2468845_0_0_1"/>
<proteinExistence type="predicted"/>
<sequence length="88" mass="10017">MDLSQKLDRVVVRVQDQEAATTVAFLYVLREFKTTADSLAKLAAVNRRHMLDILPRFNYRAAVFCTRLVTRMSEVGRFAPAPAGKCYH</sequence>
<protein>
    <submittedName>
        <fullName evidence="1">Uncharacterized protein</fullName>
    </submittedName>
</protein>
<accession>M2RRM0</accession>
<evidence type="ECO:0000313" key="2">
    <source>
        <dbReference type="Proteomes" id="UP000016930"/>
    </source>
</evidence>
<dbReference type="Proteomes" id="UP000016930">
    <property type="component" value="Unassembled WGS sequence"/>
</dbReference>
<gene>
    <name evidence="1" type="ORF">CERSUDRAFT_80730</name>
</gene>
<reference evidence="1 2" key="1">
    <citation type="journal article" date="2012" name="Proc. Natl. Acad. Sci. U.S.A.">
        <title>Comparative genomics of Ceriporiopsis subvermispora and Phanerochaete chrysosporium provide insight into selective ligninolysis.</title>
        <authorList>
            <person name="Fernandez-Fueyo E."/>
            <person name="Ruiz-Duenas F.J."/>
            <person name="Ferreira P."/>
            <person name="Floudas D."/>
            <person name="Hibbett D.S."/>
            <person name="Canessa P."/>
            <person name="Larrondo L.F."/>
            <person name="James T.Y."/>
            <person name="Seelenfreund D."/>
            <person name="Lobos S."/>
            <person name="Polanco R."/>
            <person name="Tello M."/>
            <person name="Honda Y."/>
            <person name="Watanabe T."/>
            <person name="Watanabe T."/>
            <person name="Ryu J.S."/>
            <person name="Kubicek C.P."/>
            <person name="Schmoll M."/>
            <person name="Gaskell J."/>
            <person name="Hammel K.E."/>
            <person name="St John F.J."/>
            <person name="Vanden Wymelenberg A."/>
            <person name="Sabat G."/>
            <person name="Splinter BonDurant S."/>
            <person name="Syed K."/>
            <person name="Yadav J.S."/>
            <person name="Doddapaneni H."/>
            <person name="Subramanian V."/>
            <person name="Lavin J.L."/>
            <person name="Oguiza J.A."/>
            <person name="Perez G."/>
            <person name="Pisabarro A.G."/>
            <person name="Ramirez L."/>
            <person name="Santoyo F."/>
            <person name="Master E."/>
            <person name="Coutinho P.M."/>
            <person name="Henrissat B."/>
            <person name="Lombard V."/>
            <person name="Magnuson J.K."/>
            <person name="Kuees U."/>
            <person name="Hori C."/>
            <person name="Igarashi K."/>
            <person name="Samejima M."/>
            <person name="Held B.W."/>
            <person name="Barry K.W."/>
            <person name="LaButti K.M."/>
            <person name="Lapidus A."/>
            <person name="Lindquist E.A."/>
            <person name="Lucas S.M."/>
            <person name="Riley R."/>
            <person name="Salamov A.A."/>
            <person name="Hoffmeister D."/>
            <person name="Schwenk D."/>
            <person name="Hadar Y."/>
            <person name="Yarden O."/>
            <person name="de Vries R.P."/>
            <person name="Wiebenga A."/>
            <person name="Stenlid J."/>
            <person name="Eastwood D."/>
            <person name="Grigoriev I.V."/>
            <person name="Berka R.M."/>
            <person name="Blanchette R.A."/>
            <person name="Kersten P."/>
            <person name="Martinez A.T."/>
            <person name="Vicuna R."/>
            <person name="Cullen D."/>
        </authorList>
    </citation>
    <scope>NUCLEOTIDE SEQUENCE [LARGE SCALE GENOMIC DNA]</scope>
    <source>
        <strain evidence="1 2">B</strain>
    </source>
</reference>
<name>M2RRM0_CERS8</name>
<dbReference type="AlphaFoldDB" id="M2RRM0"/>
<keyword evidence="2" id="KW-1185">Reference proteome</keyword>
<dbReference type="EMBL" id="KB445792">
    <property type="protein sequence ID" value="EMD41087.1"/>
    <property type="molecule type" value="Genomic_DNA"/>
</dbReference>
<evidence type="ECO:0000313" key="1">
    <source>
        <dbReference type="EMBL" id="EMD41087.1"/>
    </source>
</evidence>